<dbReference type="Gene3D" id="3.30.160.60">
    <property type="entry name" value="Classic Zinc Finger"/>
    <property type="match status" value="1"/>
</dbReference>
<dbReference type="InterPro" id="IPR051059">
    <property type="entry name" value="VerF-like"/>
</dbReference>
<reference evidence="12" key="1">
    <citation type="submission" date="2015-11" db="EMBL/GenBank/DDBJ databases">
        <title>De novo transcriptome assembly of four potential Pierce s Disease insect vectors from Arizona vineyards.</title>
        <authorList>
            <person name="Tassone E.E."/>
        </authorList>
    </citation>
    <scope>NUCLEOTIDE SEQUENCE</scope>
</reference>
<dbReference type="PANTHER" id="PTHR40626">
    <property type="entry name" value="MIP31509P"/>
    <property type="match status" value="1"/>
</dbReference>
<keyword evidence="8" id="KW-0539">Nucleus</keyword>
<keyword evidence="4 9" id="KW-0863">Zinc-finger</keyword>
<evidence type="ECO:0000256" key="9">
    <source>
        <dbReference type="PROSITE-ProRule" id="PRU00042"/>
    </source>
</evidence>
<dbReference type="GO" id="GO:0000785">
    <property type="term" value="C:chromatin"/>
    <property type="evidence" value="ECO:0007669"/>
    <property type="project" value="TreeGrafter"/>
</dbReference>
<dbReference type="GO" id="GO:0005634">
    <property type="term" value="C:nucleus"/>
    <property type="evidence" value="ECO:0007669"/>
    <property type="project" value="UniProtKB-SubCell"/>
</dbReference>
<dbReference type="PROSITE" id="PS50157">
    <property type="entry name" value="ZINC_FINGER_C2H2_2"/>
    <property type="match status" value="1"/>
</dbReference>
<evidence type="ECO:0000256" key="10">
    <source>
        <dbReference type="SAM" id="MobiDB-lite"/>
    </source>
</evidence>
<feature type="compositionally biased region" description="Low complexity" evidence="10">
    <location>
        <begin position="49"/>
        <end position="66"/>
    </location>
</feature>
<sequence length="105" mass="11857">HRRQHTGERPFVCDVCGRAFARGDKLKHHFKASHADIEYVPKTKRSRGNSNNNNCNNNNIDHSNSNTIKQSDYNQESNANDDSVSMDEHLSPSSTSSQRSTNMIP</sequence>
<gene>
    <name evidence="12" type="ORF">g.945</name>
</gene>
<dbReference type="AlphaFoldDB" id="A0A1B6GHV1"/>
<dbReference type="GO" id="GO:0008270">
    <property type="term" value="F:zinc ion binding"/>
    <property type="evidence" value="ECO:0007669"/>
    <property type="project" value="UniProtKB-KW"/>
</dbReference>
<keyword evidence="6" id="KW-0805">Transcription regulation</keyword>
<feature type="non-terminal residue" evidence="12">
    <location>
        <position position="105"/>
    </location>
</feature>
<evidence type="ECO:0000313" key="12">
    <source>
        <dbReference type="EMBL" id="JAS62000.1"/>
    </source>
</evidence>
<dbReference type="PANTHER" id="PTHR40626:SF11">
    <property type="entry name" value="ZINC FINGER PROTEIN YPR022C"/>
    <property type="match status" value="1"/>
</dbReference>
<feature type="compositionally biased region" description="Polar residues" evidence="10">
    <location>
        <begin position="67"/>
        <end position="83"/>
    </location>
</feature>
<evidence type="ECO:0000256" key="4">
    <source>
        <dbReference type="ARBA" id="ARBA00022771"/>
    </source>
</evidence>
<evidence type="ECO:0000256" key="7">
    <source>
        <dbReference type="ARBA" id="ARBA00023163"/>
    </source>
</evidence>
<dbReference type="EMBL" id="GECZ01007769">
    <property type="protein sequence ID" value="JAS62000.1"/>
    <property type="molecule type" value="Transcribed_RNA"/>
</dbReference>
<feature type="non-terminal residue" evidence="12">
    <location>
        <position position="1"/>
    </location>
</feature>
<dbReference type="InterPro" id="IPR013087">
    <property type="entry name" value="Znf_C2H2_type"/>
</dbReference>
<comment type="subcellular location">
    <subcellularLocation>
        <location evidence="1">Nucleus</location>
    </subcellularLocation>
</comment>
<evidence type="ECO:0000256" key="2">
    <source>
        <dbReference type="ARBA" id="ARBA00022723"/>
    </source>
</evidence>
<evidence type="ECO:0000256" key="6">
    <source>
        <dbReference type="ARBA" id="ARBA00023015"/>
    </source>
</evidence>
<proteinExistence type="predicted"/>
<feature type="domain" description="C2H2-type" evidence="11">
    <location>
        <begin position="11"/>
        <end position="39"/>
    </location>
</feature>
<dbReference type="GO" id="GO:0000978">
    <property type="term" value="F:RNA polymerase II cis-regulatory region sequence-specific DNA binding"/>
    <property type="evidence" value="ECO:0007669"/>
    <property type="project" value="InterPro"/>
</dbReference>
<dbReference type="PROSITE" id="PS00028">
    <property type="entry name" value="ZINC_FINGER_C2H2_1"/>
    <property type="match status" value="1"/>
</dbReference>
<keyword evidence="3" id="KW-0677">Repeat</keyword>
<dbReference type="InterPro" id="IPR036236">
    <property type="entry name" value="Znf_C2H2_sf"/>
</dbReference>
<protein>
    <recommendedName>
        <fullName evidence="11">C2H2-type domain-containing protein</fullName>
    </recommendedName>
</protein>
<organism evidence="12">
    <name type="scientific">Cuerna arida</name>
    <dbReference type="NCBI Taxonomy" id="1464854"/>
    <lineage>
        <taxon>Eukaryota</taxon>
        <taxon>Metazoa</taxon>
        <taxon>Ecdysozoa</taxon>
        <taxon>Arthropoda</taxon>
        <taxon>Hexapoda</taxon>
        <taxon>Insecta</taxon>
        <taxon>Pterygota</taxon>
        <taxon>Neoptera</taxon>
        <taxon>Paraneoptera</taxon>
        <taxon>Hemiptera</taxon>
        <taxon>Auchenorrhyncha</taxon>
        <taxon>Membracoidea</taxon>
        <taxon>Cicadellidae</taxon>
        <taxon>Cicadellinae</taxon>
        <taxon>Proconiini</taxon>
        <taxon>Cuerna</taxon>
    </lineage>
</organism>
<keyword evidence="2" id="KW-0479">Metal-binding</keyword>
<name>A0A1B6GHV1_9HEMI</name>
<evidence type="ECO:0000259" key="11">
    <source>
        <dbReference type="PROSITE" id="PS50157"/>
    </source>
</evidence>
<evidence type="ECO:0000256" key="1">
    <source>
        <dbReference type="ARBA" id="ARBA00004123"/>
    </source>
</evidence>
<feature type="region of interest" description="Disordered" evidence="10">
    <location>
        <begin position="29"/>
        <end position="105"/>
    </location>
</feature>
<keyword evidence="7" id="KW-0804">Transcription</keyword>
<evidence type="ECO:0000256" key="8">
    <source>
        <dbReference type="ARBA" id="ARBA00023242"/>
    </source>
</evidence>
<feature type="compositionally biased region" description="Low complexity" evidence="10">
    <location>
        <begin position="91"/>
        <end position="105"/>
    </location>
</feature>
<dbReference type="GO" id="GO:0000981">
    <property type="term" value="F:DNA-binding transcription factor activity, RNA polymerase II-specific"/>
    <property type="evidence" value="ECO:0007669"/>
    <property type="project" value="InterPro"/>
</dbReference>
<evidence type="ECO:0000256" key="5">
    <source>
        <dbReference type="ARBA" id="ARBA00022833"/>
    </source>
</evidence>
<keyword evidence="5" id="KW-0862">Zinc</keyword>
<dbReference type="FunFam" id="3.30.160.60:FF:000130">
    <property type="entry name" value="Spalt-like transcription factor 4"/>
    <property type="match status" value="1"/>
</dbReference>
<evidence type="ECO:0000256" key="3">
    <source>
        <dbReference type="ARBA" id="ARBA00022737"/>
    </source>
</evidence>
<dbReference type="SUPFAM" id="SSF57667">
    <property type="entry name" value="beta-beta-alpha zinc fingers"/>
    <property type="match status" value="1"/>
</dbReference>
<accession>A0A1B6GHV1</accession>